<proteinExistence type="predicted"/>
<evidence type="ECO:0000313" key="2">
    <source>
        <dbReference type="Proteomes" id="UP000005952"/>
    </source>
</evidence>
<dbReference type="KEGG" id="hdt:HYPDE_33343"/>
<dbReference type="AlphaFoldDB" id="N0BCS8"/>
<accession>N0BCS8</accession>
<dbReference type="EMBL" id="CP005587">
    <property type="protein sequence ID" value="AGK58341.1"/>
    <property type="molecule type" value="Genomic_DNA"/>
</dbReference>
<evidence type="ECO:0000313" key="1">
    <source>
        <dbReference type="EMBL" id="AGK58341.1"/>
    </source>
</evidence>
<sequence>MYICGSGKENVADRDFPYILALCHWDEPASAALNSRLFKPSQDTDCHEPIHRIVAEYCAAQYLARRISDLSDPLSTRRSFALIAPNGVVRDELRGLLGWLAALGDASLQKSVIELDPYAVIANGDPAQLASQSKRLLLQRLKALAASDPYFRRADVWRPFNASGFFTLDTVDEIKLLIGSPSDSSHLLHLILELLQGEEAVDKLVPELRGLMLDPVQGLTARLFARRLAFEGQTDRNQIWETICLYRWSELHAGLGFTEGDGKALADYGFQTDNVALWSSFTYPHDRYTTTKGPDQFRASLASILKAMPTELIGFIDVYVLDLSKQKH</sequence>
<dbReference type="HOGENOM" id="CLU_846690_0_0_5"/>
<dbReference type="OrthoDB" id="9004810at2"/>
<name>N0BCS8_9HYPH</name>
<keyword evidence="2" id="KW-1185">Reference proteome</keyword>
<protein>
    <submittedName>
        <fullName evidence="1">Uncharacterized protein</fullName>
    </submittedName>
</protein>
<dbReference type="Proteomes" id="UP000005952">
    <property type="component" value="Chromosome"/>
</dbReference>
<dbReference type="eggNOG" id="COG5635">
    <property type="taxonomic scope" value="Bacteria"/>
</dbReference>
<organism evidence="1 2">
    <name type="scientific">Hyphomicrobium denitrificans 1NES1</name>
    <dbReference type="NCBI Taxonomy" id="670307"/>
    <lineage>
        <taxon>Bacteria</taxon>
        <taxon>Pseudomonadati</taxon>
        <taxon>Pseudomonadota</taxon>
        <taxon>Alphaproteobacteria</taxon>
        <taxon>Hyphomicrobiales</taxon>
        <taxon>Hyphomicrobiaceae</taxon>
        <taxon>Hyphomicrobium</taxon>
    </lineage>
</organism>
<reference evidence="1 2" key="1">
    <citation type="journal article" date="2013" name="Genome Announc.">
        <title>Genome sequences for three denitrifying bacterial strains isolated from a uranium- and nitrate-contaminated subsurface environment.</title>
        <authorList>
            <person name="Venkatramanan R."/>
            <person name="Prakash O."/>
            <person name="Woyke T."/>
            <person name="Chain P."/>
            <person name="Goodwin L.A."/>
            <person name="Watson D."/>
            <person name="Brooks S."/>
            <person name="Kostka J.E."/>
            <person name="Green S.J."/>
        </authorList>
    </citation>
    <scope>NUCLEOTIDE SEQUENCE [LARGE SCALE GENOMIC DNA]</scope>
    <source>
        <strain evidence="1 2">1NES1</strain>
    </source>
</reference>
<dbReference type="STRING" id="670307.HYPDE_33343"/>
<gene>
    <name evidence="1" type="ORF">HYPDE_33343</name>
</gene>